<gene>
    <name evidence="2" type="ORF">ACFSX3_19110</name>
</gene>
<organism evidence="2 3">
    <name type="scientific">Paenibacillus rhizoplanae</name>
    <dbReference type="NCBI Taxonomy" id="1917181"/>
    <lineage>
        <taxon>Bacteria</taxon>
        <taxon>Bacillati</taxon>
        <taxon>Bacillota</taxon>
        <taxon>Bacilli</taxon>
        <taxon>Bacillales</taxon>
        <taxon>Paenibacillaceae</taxon>
        <taxon>Paenibacillus</taxon>
    </lineage>
</organism>
<comment type="caution">
    <text evidence="2">The sequence shown here is derived from an EMBL/GenBank/DDBJ whole genome shotgun (WGS) entry which is preliminary data.</text>
</comment>
<evidence type="ECO:0000313" key="3">
    <source>
        <dbReference type="Proteomes" id="UP001597448"/>
    </source>
</evidence>
<sequence length="149" mass="16754">MNKEAYLNELARYLKLLPPEECAELMGEFKEHFEFARLSGRSEAEIISKLGHPRLIARELLTQSQIEKADKSPTLLNVTRAVKATVSLGLFNLVIVLLPFVASLAVLAGGGLLIVIGALKFTRVYYNLVIRYLKYNLTVIRKDVTSFEE</sequence>
<dbReference type="Proteomes" id="UP001597448">
    <property type="component" value="Unassembled WGS sequence"/>
</dbReference>
<keyword evidence="1" id="KW-0812">Transmembrane</keyword>
<feature type="transmembrane region" description="Helical" evidence="1">
    <location>
        <begin position="90"/>
        <end position="119"/>
    </location>
</feature>
<keyword evidence="3" id="KW-1185">Reference proteome</keyword>
<reference evidence="3" key="1">
    <citation type="journal article" date="2019" name="Int. J. Syst. Evol. Microbiol.">
        <title>The Global Catalogue of Microorganisms (GCM) 10K type strain sequencing project: providing services to taxonomists for standard genome sequencing and annotation.</title>
        <authorList>
            <consortium name="The Broad Institute Genomics Platform"/>
            <consortium name="The Broad Institute Genome Sequencing Center for Infectious Disease"/>
            <person name="Wu L."/>
            <person name="Ma J."/>
        </authorList>
    </citation>
    <scope>NUCLEOTIDE SEQUENCE [LARGE SCALE GENOMIC DNA]</scope>
    <source>
        <strain evidence="3">CCM 8725</strain>
    </source>
</reference>
<dbReference type="RefSeq" id="WP_209988322.1">
    <property type="nucleotide sequence ID" value="NZ_JBHSVQ010000001.1"/>
</dbReference>
<proteinExistence type="predicted"/>
<dbReference type="Pfam" id="PF22564">
    <property type="entry name" value="HAAS"/>
    <property type="match status" value="1"/>
</dbReference>
<dbReference type="EMBL" id="JBHUKY010000033">
    <property type="protein sequence ID" value="MFD2412006.1"/>
    <property type="molecule type" value="Genomic_DNA"/>
</dbReference>
<evidence type="ECO:0000313" key="2">
    <source>
        <dbReference type="EMBL" id="MFD2412006.1"/>
    </source>
</evidence>
<accession>A0ABW5FAV1</accession>
<keyword evidence="1" id="KW-0472">Membrane</keyword>
<keyword evidence="1" id="KW-1133">Transmembrane helix</keyword>
<name>A0ABW5FAV1_9BACL</name>
<evidence type="ECO:0000256" key="1">
    <source>
        <dbReference type="SAM" id="Phobius"/>
    </source>
</evidence>
<protein>
    <submittedName>
        <fullName evidence="2">HAAS domain-containing protein</fullName>
    </submittedName>
</protein>